<dbReference type="AlphaFoldDB" id="A0AAN5I6J7"/>
<feature type="non-terminal residue" evidence="1">
    <location>
        <position position="86"/>
    </location>
</feature>
<accession>A0AAN5I6J7</accession>
<keyword evidence="2" id="KW-1185">Reference proteome</keyword>
<protein>
    <submittedName>
        <fullName evidence="1">Uncharacterized protein</fullName>
    </submittedName>
</protein>
<sequence length="86" mass="9986">SCPNEMCKTPYRSESVLALRVLFPERKGYFDMFEVGYHIGFDKLKDESILVVEDPNFFDFANRTFTIKACAAEEEESVVTIEFDKM</sequence>
<proteinExistence type="predicted"/>
<dbReference type="Proteomes" id="UP001328107">
    <property type="component" value="Unassembled WGS sequence"/>
</dbReference>
<gene>
    <name evidence="1" type="ORF">PMAYCL1PPCAC_24464</name>
</gene>
<comment type="caution">
    <text evidence="1">The sequence shown here is derived from an EMBL/GenBank/DDBJ whole genome shotgun (WGS) entry which is preliminary data.</text>
</comment>
<reference evidence="2" key="1">
    <citation type="submission" date="2022-10" db="EMBL/GenBank/DDBJ databases">
        <title>Genome assembly of Pristionchus species.</title>
        <authorList>
            <person name="Yoshida K."/>
            <person name="Sommer R.J."/>
        </authorList>
    </citation>
    <scope>NUCLEOTIDE SEQUENCE [LARGE SCALE GENOMIC DNA]</scope>
    <source>
        <strain evidence="2">RS5460</strain>
    </source>
</reference>
<evidence type="ECO:0000313" key="1">
    <source>
        <dbReference type="EMBL" id="GMR54268.1"/>
    </source>
</evidence>
<name>A0AAN5I6J7_9BILA</name>
<evidence type="ECO:0000313" key="2">
    <source>
        <dbReference type="Proteomes" id="UP001328107"/>
    </source>
</evidence>
<feature type="non-terminal residue" evidence="1">
    <location>
        <position position="1"/>
    </location>
</feature>
<dbReference type="EMBL" id="BTRK01000005">
    <property type="protein sequence ID" value="GMR54268.1"/>
    <property type="molecule type" value="Genomic_DNA"/>
</dbReference>
<organism evidence="1 2">
    <name type="scientific">Pristionchus mayeri</name>
    <dbReference type="NCBI Taxonomy" id="1317129"/>
    <lineage>
        <taxon>Eukaryota</taxon>
        <taxon>Metazoa</taxon>
        <taxon>Ecdysozoa</taxon>
        <taxon>Nematoda</taxon>
        <taxon>Chromadorea</taxon>
        <taxon>Rhabditida</taxon>
        <taxon>Rhabditina</taxon>
        <taxon>Diplogasteromorpha</taxon>
        <taxon>Diplogasteroidea</taxon>
        <taxon>Neodiplogasteridae</taxon>
        <taxon>Pristionchus</taxon>
    </lineage>
</organism>